<dbReference type="AlphaFoldDB" id="A0AAW5QXL8"/>
<feature type="transmembrane region" description="Helical" evidence="1">
    <location>
        <begin position="12"/>
        <end position="31"/>
    </location>
</feature>
<proteinExistence type="predicted"/>
<feature type="transmembrane region" description="Helical" evidence="1">
    <location>
        <begin position="196"/>
        <end position="215"/>
    </location>
</feature>
<protein>
    <submittedName>
        <fullName evidence="2">Uncharacterized protein</fullName>
    </submittedName>
</protein>
<feature type="transmembrane region" description="Helical" evidence="1">
    <location>
        <begin position="51"/>
        <end position="71"/>
    </location>
</feature>
<feature type="transmembrane region" description="Helical" evidence="1">
    <location>
        <begin position="123"/>
        <end position="145"/>
    </location>
</feature>
<name>A0AAW5QXL8_9HYPH</name>
<keyword evidence="1" id="KW-0472">Membrane</keyword>
<evidence type="ECO:0000256" key="1">
    <source>
        <dbReference type="SAM" id="Phobius"/>
    </source>
</evidence>
<evidence type="ECO:0000313" key="3">
    <source>
        <dbReference type="Proteomes" id="UP001320898"/>
    </source>
</evidence>
<sequence length="225" mass="24539">MNIPHVISAIRVAAVLVVLLGVFREVFVYGYGEETFFKELRQLDLDDEANVPTWFSSVLMFGISVTAFLIYRGFKDGGTILRLSWAGISVVFLALSIEEVAGFHEALMVPLRLALGAGGVFHYAWVIPAFFLVSIFVVLSVPFLIRTPLRYRVLFIVAGAIYVAGAMGLEMIGGLVASSVGEDVYYYGFITVVEEAMEIAGLTIFAGAVLEYFAADGGRIDLIKS</sequence>
<keyword evidence="1" id="KW-1133">Transmembrane helix</keyword>
<keyword evidence="3" id="KW-1185">Reference proteome</keyword>
<organism evidence="2 3">
    <name type="scientific">Microbaculum marinisediminis</name>
    <dbReference type="NCBI Taxonomy" id="2931392"/>
    <lineage>
        <taxon>Bacteria</taxon>
        <taxon>Pseudomonadati</taxon>
        <taxon>Pseudomonadota</taxon>
        <taxon>Alphaproteobacteria</taxon>
        <taxon>Hyphomicrobiales</taxon>
        <taxon>Tepidamorphaceae</taxon>
        <taxon>Microbaculum</taxon>
    </lineage>
</organism>
<dbReference type="Proteomes" id="UP001320898">
    <property type="component" value="Unassembled WGS sequence"/>
</dbReference>
<accession>A0AAW5QXL8</accession>
<feature type="transmembrane region" description="Helical" evidence="1">
    <location>
        <begin position="152"/>
        <end position="176"/>
    </location>
</feature>
<keyword evidence="1" id="KW-0812">Transmembrane</keyword>
<comment type="caution">
    <text evidence="2">The sequence shown here is derived from an EMBL/GenBank/DDBJ whole genome shotgun (WGS) entry which is preliminary data.</text>
</comment>
<gene>
    <name evidence="2" type="ORF">MUB46_04720</name>
</gene>
<feature type="transmembrane region" description="Helical" evidence="1">
    <location>
        <begin position="83"/>
        <end position="103"/>
    </location>
</feature>
<evidence type="ECO:0000313" key="2">
    <source>
        <dbReference type="EMBL" id="MCT8971158.1"/>
    </source>
</evidence>
<reference evidence="2 3" key="1">
    <citation type="submission" date="2022-04" db="EMBL/GenBank/DDBJ databases">
        <authorList>
            <person name="Ye Y.-Q."/>
            <person name="Du Z.-J."/>
        </authorList>
    </citation>
    <scope>NUCLEOTIDE SEQUENCE [LARGE SCALE GENOMIC DNA]</scope>
    <source>
        <strain evidence="2 3">A6E488</strain>
    </source>
</reference>
<dbReference type="EMBL" id="JALIDZ010000002">
    <property type="protein sequence ID" value="MCT8971158.1"/>
    <property type="molecule type" value="Genomic_DNA"/>
</dbReference>
<dbReference type="RefSeq" id="WP_261614729.1">
    <property type="nucleotide sequence ID" value="NZ_JALIDZ010000002.1"/>
</dbReference>